<dbReference type="CDD" id="cd08275">
    <property type="entry name" value="MDR3"/>
    <property type="match status" value="1"/>
</dbReference>
<dbReference type="GO" id="GO:0016491">
    <property type="term" value="F:oxidoreductase activity"/>
    <property type="evidence" value="ECO:0007669"/>
    <property type="project" value="UniProtKB-KW"/>
</dbReference>
<dbReference type="SUPFAM" id="SSF51735">
    <property type="entry name" value="NAD(P)-binding Rossmann-fold domains"/>
    <property type="match status" value="1"/>
</dbReference>
<dbReference type="SUPFAM" id="SSF50129">
    <property type="entry name" value="GroES-like"/>
    <property type="match status" value="1"/>
</dbReference>
<organism evidence="4 5">
    <name type="scientific">Clunio marinus</name>
    <dbReference type="NCBI Taxonomy" id="568069"/>
    <lineage>
        <taxon>Eukaryota</taxon>
        <taxon>Metazoa</taxon>
        <taxon>Ecdysozoa</taxon>
        <taxon>Arthropoda</taxon>
        <taxon>Hexapoda</taxon>
        <taxon>Insecta</taxon>
        <taxon>Pterygota</taxon>
        <taxon>Neoptera</taxon>
        <taxon>Endopterygota</taxon>
        <taxon>Diptera</taxon>
        <taxon>Nematocera</taxon>
        <taxon>Chironomoidea</taxon>
        <taxon>Chironomidae</taxon>
        <taxon>Clunio</taxon>
    </lineage>
</organism>
<keyword evidence="5" id="KW-1185">Reference proteome</keyword>
<dbReference type="Pfam" id="PF08240">
    <property type="entry name" value="ADH_N"/>
    <property type="match status" value="1"/>
</dbReference>
<dbReference type="InterPro" id="IPR011032">
    <property type="entry name" value="GroES-like_sf"/>
</dbReference>
<reference evidence="4 5" key="1">
    <citation type="submission" date="2015-04" db="EMBL/GenBank/DDBJ databases">
        <authorList>
            <person name="Syromyatnikov M.Y."/>
            <person name="Popov V.N."/>
        </authorList>
    </citation>
    <scope>NUCLEOTIDE SEQUENCE [LARGE SCALE GENOMIC DNA]</scope>
</reference>
<sequence length="387" mass="42180">MVRLGAIDSPPKTPTILGFECAGEVEAVGEGVEDFKVGDRVVALPEFRAWAELCAVPTKYVYKLPDEMSFQDAPAITMNYLVAYIIVFELLSLRPGKSLMLHSAGGGVGQAIAQLVRTFDGVTMFGVSSKGKHEQLATGGLFDHLIDRADYVNEVRKISPEGVDIILDCLCGDDCNRGYGLLKPMGKYILFGSSNVVTGETKSFFSVARSWWQVDKVSPIKLFDENKTLTGFNLRHLLYQQDGSEYVKKVIDDVFGMWKDGKIKPVIDSTWALEDVTEAMQKMHDRKNIGKLVLDPAAEPKPKPATPAKVKAKKEKKEKVQSPSTDEEKKVENGTDKPAENGSGENGEAAEAEKPKENGDGGEAKPSENGENSAAAETNGDEKKQSS</sequence>
<feature type="domain" description="Enoyl reductase (ER)" evidence="3">
    <location>
        <begin position="5"/>
        <end position="294"/>
    </location>
</feature>
<dbReference type="PANTHER" id="PTHR44054">
    <property type="entry name" value="SYNAPTIC VESICLE MEMBRANE PROTEIN VAT-1 HOMOLOG-LIKE"/>
    <property type="match status" value="1"/>
</dbReference>
<feature type="compositionally biased region" description="Low complexity" evidence="2">
    <location>
        <begin position="340"/>
        <end position="349"/>
    </location>
</feature>
<dbReference type="InterPro" id="IPR052100">
    <property type="entry name" value="SV-ATPase_mito-regulator"/>
</dbReference>
<dbReference type="Gene3D" id="3.90.180.10">
    <property type="entry name" value="Medium-chain alcohol dehydrogenases, catalytic domain"/>
    <property type="match status" value="1"/>
</dbReference>
<dbReference type="Gene3D" id="3.40.50.720">
    <property type="entry name" value="NAD(P)-binding Rossmann-like Domain"/>
    <property type="match status" value="1"/>
</dbReference>
<name>A0A1J1IV38_9DIPT</name>
<dbReference type="SMART" id="SM00829">
    <property type="entry name" value="PKS_ER"/>
    <property type="match status" value="1"/>
</dbReference>
<dbReference type="EMBL" id="CVRI01000059">
    <property type="protein sequence ID" value="CRL03452.1"/>
    <property type="molecule type" value="Genomic_DNA"/>
</dbReference>
<dbReference type="Pfam" id="PF13602">
    <property type="entry name" value="ADH_zinc_N_2"/>
    <property type="match status" value="1"/>
</dbReference>
<proteinExistence type="predicted"/>
<dbReference type="InterPro" id="IPR036291">
    <property type="entry name" value="NAD(P)-bd_dom_sf"/>
</dbReference>
<protein>
    <submittedName>
        <fullName evidence="4">CLUMA_CG016543, isoform A</fullName>
    </submittedName>
</protein>
<feature type="compositionally biased region" description="Basic and acidic residues" evidence="2">
    <location>
        <begin position="351"/>
        <end position="368"/>
    </location>
</feature>
<evidence type="ECO:0000256" key="2">
    <source>
        <dbReference type="SAM" id="MobiDB-lite"/>
    </source>
</evidence>
<evidence type="ECO:0000259" key="3">
    <source>
        <dbReference type="SMART" id="SM00829"/>
    </source>
</evidence>
<dbReference type="PANTHER" id="PTHR44054:SF2">
    <property type="entry name" value="SYNAPTIC VESICLE MEMBRANE PROTEIN VAT-1 HOMOLOG-LIKE"/>
    <property type="match status" value="1"/>
</dbReference>
<dbReference type="InterPro" id="IPR020843">
    <property type="entry name" value="ER"/>
</dbReference>
<dbReference type="STRING" id="568069.A0A1J1IV38"/>
<evidence type="ECO:0000313" key="5">
    <source>
        <dbReference type="Proteomes" id="UP000183832"/>
    </source>
</evidence>
<accession>A0A1J1IV38</accession>
<evidence type="ECO:0000313" key="4">
    <source>
        <dbReference type="EMBL" id="CRL03452.1"/>
    </source>
</evidence>
<dbReference type="OrthoDB" id="203908at2759"/>
<gene>
    <name evidence="4" type="ORF">CLUMA_CG016543</name>
</gene>
<evidence type="ECO:0000256" key="1">
    <source>
        <dbReference type="ARBA" id="ARBA00023002"/>
    </source>
</evidence>
<dbReference type="InterPro" id="IPR013154">
    <property type="entry name" value="ADH-like_N"/>
</dbReference>
<feature type="region of interest" description="Disordered" evidence="2">
    <location>
        <begin position="292"/>
        <end position="387"/>
    </location>
</feature>
<dbReference type="AlphaFoldDB" id="A0A1J1IV38"/>
<keyword evidence="1" id="KW-0560">Oxidoreductase</keyword>
<dbReference type="Proteomes" id="UP000183832">
    <property type="component" value="Unassembled WGS sequence"/>
</dbReference>
<feature type="compositionally biased region" description="Basic and acidic residues" evidence="2">
    <location>
        <begin position="315"/>
        <end position="339"/>
    </location>
</feature>